<evidence type="ECO:0000256" key="4">
    <source>
        <dbReference type="ARBA" id="ARBA00022505"/>
    </source>
</evidence>
<dbReference type="EC" id="1.-.-.-" evidence="12"/>
<evidence type="ECO:0000256" key="6">
    <source>
        <dbReference type="ARBA" id="ARBA00022729"/>
    </source>
</evidence>
<name>A0A8S0WQ91_9FIRM</name>
<dbReference type="InterPro" id="IPR006655">
    <property type="entry name" value="Mopterin_OxRdtase_prok_CS"/>
</dbReference>
<reference evidence="12" key="2">
    <citation type="submission" date="2020-01" db="EMBL/GenBank/DDBJ databases">
        <authorList>
            <person name="Hornung B."/>
        </authorList>
    </citation>
    <scope>NUCLEOTIDE SEQUENCE</scope>
    <source>
        <strain evidence="12">PacBioINE</strain>
    </source>
</reference>
<sequence length="748" mass="81635">MQRRQFLKGALYGTGGTLVALSGLGAATAALNPRRAAAAAPVSRKTVYSSCEMCRNQCPIAVKVENGKVVKIDGNPNDSAFGGVICARGNSGPSLLYDPERIKKPMIRTGERGSGKFKEVSWDEAYTYIAQKLKAVQEQYGGEAVAQTSHIGPYDVFFQTIGKAIGSPNLFSHEATCPMARIIGLNTTFGTAAINADYANTKYLLVVGRNFFEGIHVAQTRAVAKALSQGTKMVVLDPRFSVLAAKGEWLPVKGATDLAFIMALANVLIDEKLYDEEFIKQYTVGFDKWAAQVQDKTPAWAAEETGISQDTIIRVARELAQAKPHSLIEYGWRTTFTADDFQLRRAIMIVNMMLGNFEVPGGYYQVKDAGTLKKVPAMAAYAKKLGPVKVPPFPKPKKGRIDGTGEKGTPRQLTPIADGAVGQITETILTGKPYPIKAWLVHRFNPVMSIGDTEKTLAAIKKLDLLVTCDVYMSDTAYNSDVVLPECTYLERTEQVFDMSGLTPKYVLRQQAVDPVYADTKPAWQIYKELGEKMGYGQYFPYKDIDDYVERQLAPTGISRKVFAEKGLWTPAGMKPFYVRSGDAKAPLTLLATKSKKIEIFSDAVQEATGAGVPVYVPYPQPGEGEFRLIEGKVAVHTNVGTHNVPVLHELMSENTLWINAQSAAKLGIKTGDTLIISAGKYEHKGTANVTEGIRPDTVFCYHGFGQISPQLTRAFGKGINDNKLIPDQLGSVGNSITSMTFVKVRKA</sequence>
<dbReference type="InterPro" id="IPR009010">
    <property type="entry name" value="Asp_de-COase-like_dom_sf"/>
</dbReference>
<dbReference type="Proteomes" id="UP001071230">
    <property type="component" value="Unassembled WGS sequence"/>
</dbReference>
<evidence type="ECO:0000313" key="13">
    <source>
        <dbReference type="EMBL" id="CEJ05929.1"/>
    </source>
</evidence>
<evidence type="ECO:0000256" key="1">
    <source>
        <dbReference type="ARBA" id="ARBA00001942"/>
    </source>
</evidence>
<dbReference type="Pfam" id="PF04879">
    <property type="entry name" value="Molybdop_Fe4S4"/>
    <property type="match status" value="1"/>
</dbReference>
<feature type="domain" description="4Fe-4S Mo/W bis-MGD-type" evidence="11">
    <location>
        <begin position="44"/>
        <end position="100"/>
    </location>
</feature>
<evidence type="ECO:0000259" key="11">
    <source>
        <dbReference type="PROSITE" id="PS51669"/>
    </source>
</evidence>
<dbReference type="Gene3D" id="2.20.25.90">
    <property type="entry name" value="ADC-like domains"/>
    <property type="match status" value="1"/>
</dbReference>
<dbReference type="Gene3D" id="3.40.50.740">
    <property type="match status" value="1"/>
</dbReference>
<evidence type="ECO:0000256" key="9">
    <source>
        <dbReference type="ARBA" id="ARBA00023014"/>
    </source>
</evidence>
<dbReference type="PROSITE" id="PS51318">
    <property type="entry name" value="TAT"/>
    <property type="match status" value="1"/>
</dbReference>
<dbReference type="KEGG" id="aacx:DEACI_3149"/>
<dbReference type="Gene3D" id="2.40.40.20">
    <property type="match status" value="1"/>
</dbReference>
<evidence type="ECO:0000256" key="7">
    <source>
        <dbReference type="ARBA" id="ARBA00023002"/>
    </source>
</evidence>
<comment type="cofactor">
    <cofactor evidence="1">
        <name>Mo-bis(molybdopterin guanine dinucleotide)</name>
        <dbReference type="ChEBI" id="CHEBI:60539"/>
    </cofactor>
</comment>
<dbReference type="CDD" id="cd02755">
    <property type="entry name" value="MopB_Thiosulfate-R-like"/>
    <property type="match status" value="1"/>
</dbReference>
<dbReference type="Pfam" id="PF00384">
    <property type="entry name" value="Molybdopterin"/>
    <property type="match status" value="1"/>
</dbReference>
<keyword evidence="3" id="KW-0004">4Fe-4S</keyword>
<dbReference type="InterPro" id="IPR006657">
    <property type="entry name" value="MoPterin_dinucl-bd_dom"/>
</dbReference>
<dbReference type="EMBL" id="LR746496">
    <property type="protein sequence ID" value="CAA7602474.1"/>
    <property type="molecule type" value="Genomic_DNA"/>
</dbReference>
<dbReference type="EMBL" id="CDGJ01000005">
    <property type="protein sequence ID" value="CEJ05929.1"/>
    <property type="molecule type" value="Genomic_DNA"/>
</dbReference>
<gene>
    <name evidence="13" type="ORF">DEACI_0349</name>
    <name evidence="12" type="ORF">DEACI_3149</name>
</gene>
<dbReference type="InterPro" id="IPR006963">
    <property type="entry name" value="Mopterin_OxRdtase_4Fe-4S_dom"/>
</dbReference>
<evidence type="ECO:0000313" key="14">
    <source>
        <dbReference type="Proteomes" id="UP001071230"/>
    </source>
</evidence>
<dbReference type="SUPFAM" id="SSF50692">
    <property type="entry name" value="ADC-like"/>
    <property type="match status" value="1"/>
</dbReference>
<keyword evidence="14" id="KW-1185">Reference proteome</keyword>
<proteinExistence type="inferred from homology"/>
<dbReference type="PROSITE" id="PS51669">
    <property type="entry name" value="4FE4S_MOW_BIS_MGD"/>
    <property type="match status" value="1"/>
</dbReference>
<keyword evidence="7 12" id="KW-0560">Oxidoreductase</keyword>
<evidence type="ECO:0000256" key="8">
    <source>
        <dbReference type="ARBA" id="ARBA00023004"/>
    </source>
</evidence>
<dbReference type="AlphaFoldDB" id="A0A8S0WQ91"/>
<dbReference type="GO" id="GO:0016491">
    <property type="term" value="F:oxidoreductase activity"/>
    <property type="evidence" value="ECO:0007669"/>
    <property type="project" value="UniProtKB-KW"/>
</dbReference>
<evidence type="ECO:0000256" key="10">
    <source>
        <dbReference type="SAM" id="MobiDB-lite"/>
    </source>
</evidence>
<dbReference type="InterPro" id="IPR050612">
    <property type="entry name" value="Prok_Mopterin_Oxidored"/>
</dbReference>
<keyword evidence="4" id="KW-0500">Molybdenum</keyword>
<keyword evidence="8" id="KW-0408">Iron</keyword>
<dbReference type="SMART" id="SM00926">
    <property type="entry name" value="Molybdop_Fe4S4"/>
    <property type="match status" value="1"/>
</dbReference>
<dbReference type="Pfam" id="PF01568">
    <property type="entry name" value="Molydop_binding"/>
    <property type="match status" value="1"/>
</dbReference>
<keyword evidence="9" id="KW-0411">Iron-sulfur</keyword>
<organism evidence="12">
    <name type="scientific">Acididesulfobacillus acetoxydans</name>
    <dbReference type="NCBI Taxonomy" id="1561005"/>
    <lineage>
        <taxon>Bacteria</taxon>
        <taxon>Bacillati</taxon>
        <taxon>Bacillota</taxon>
        <taxon>Clostridia</taxon>
        <taxon>Eubacteriales</taxon>
        <taxon>Peptococcaceae</taxon>
        <taxon>Acididesulfobacillus</taxon>
    </lineage>
</organism>
<evidence type="ECO:0000256" key="2">
    <source>
        <dbReference type="ARBA" id="ARBA00010312"/>
    </source>
</evidence>
<keyword evidence="6" id="KW-0732">Signal</keyword>
<reference evidence="13" key="1">
    <citation type="submission" date="2014-11" db="EMBL/GenBank/DDBJ databases">
        <authorList>
            <person name="Hornung B.V."/>
        </authorList>
    </citation>
    <scope>NUCLEOTIDE SEQUENCE</scope>
    <source>
        <strain evidence="13">INE</strain>
    </source>
</reference>
<feature type="compositionally biased region" description="Basic and acidic residues" evidence="10">
    <location>
        <begin position="399"/>
        <end position="409"/>
    </location>
</feature>
<dbReference type="Proteomes" id="UP000836597">
    <property type="component" value="Chromosome"/>
</dbReference>
<dbReference type="PROSITE" id="PS00490">
    <property type="entry name" value="MOLYBDOPTERIN_PROK_2"/>
    <property type="match status" value="1"/>
</dbReference>
<dbReference type="PANTHER" id="PTHR43742:SF9">
    <property type="entry name" value="TETRATHIONATE REDUCTASE SUBUNIT A"/>
    <property type="match status" value="1"/>
</dbReference>
<dbReference type="InterPro" id="IPR006311">
    <property type="entry name" value="TAT_signal"/>
</dbReference>
<dbReference type="SUPFAM" id="SSF53706">
    <property type="entry name" value="Formate dehydrogenase/DMSO reductase, domains 1-3"/>
    <property type="match status" value="1"/>
</dbReference>
<evidence type="ECO:0000256" key="3">
    <source>
        <dbReference type="ARBA" id="ARBA00022485"/>
    </source>
</evidence>
<evidence type="ECO:0000256" key="5">
    <source>
        <dbReference type="ARBA" id="ARBA00022723"/>
    </source>
</evidence>
<dbReference type="InterPro" id="IPR006656">
    <property type="entry name" value="Mopterin_OxRdtase"/>
</dbReference>
<evidence type="ECO:0000313" key="12">
    <source>
        <dbReference type="EMBL" id="CAA7602474.1"/>
    </source>
</evidence>
<dbReference type="PANTHER" id="PTHR43742">
    <property type="entry name" value="TRIMETHYLAMINE-N-OXIDE REDUCTASE"/>
    <property type="match status" value="1"/>
</dbReference>
<feature type="region of interest" description="Disordered" evidence="10">
    <location>
        <begin position="393"/>
        <end position="412"/>
    </location>
</feature>
<dbReference type="GO" id="GO:0051539">
    <property type="term" value="F:4 iron, 4 sulfur cluster binding"/>
    <property type="evidence" value="ECO:0007669"/>
    <property type="project" value="UniProtKB-KW"/>
</dbReference>
<comment type="similarity">
    <text evidence="2">Belongs to the prokaryotic molybdopterin-containing oxidoreductase family.</text>
</comment>
<dbReference type="GO" id="GO:0043546">
    <property type="term" value="F:molybdopterin cofactor binding"/>
    <property type="evidence" value="ECO:0007669"/>
    <property type="project" value="InterPro"/>
</dbReference>
<dbReference type="CDD" id="cd02778">
    <property type="entry name" value="MopB_CT_Thiosulfate-R-like"/>
    <property type="match status" value="1"/>
</dbReference>
<dbReference type="GO" id="GO:0046872">
    <property type="term" value="F:metal ion binding"/>
    <property type="evidence" value="ECO:0007669"/>
    <property type="project" value="UniProtKB-KW"/>
</dbReference>
<dbReference type="RefSeq" id="WP_240985835.1">
    <property type="nucleotide sequence ID" value="NZ_CDGJ01000005.1"/>
</dbReference>
<keyword evidence="5" id="KW-0479">Metal-binding</keyword>
<protein>
    <submittedName>
        <fullName evidence="12">Molybdopterin oxidoreductase Fe4S4 domain protein</fullName>
        <ecNumber evidence="12">1.-.-.-</ecNumber>
    </submittedName>
    <submittedName>
        <fullName evidence="13">Thiosulfate reductase</fullName>
    </submittedName>
</protein>
<accession>A0A8S0WQ91</accession>
<dbReference type="Gene3D" id="3.40.228.10">
    <property type="entry name" value="Dimethylsulfoxide Reductase, domain 2"/>
    <property type="match status" value="1"/>
</dbReference>